<keyword evidence="2" id="KW-1185">Reference proteome</keyword>
<protein>
    <submittedName>
        <fullName evidence="3">Membrane-associated kinase regulator</fullName>
    </submittedName>
</protein>
<organism evidence="2 3">
    <name type="scientific">Heterorhabditis bacteriophora</name>
    <name type="common">Entomopathogenic nematode worm</name>
    <dbReference type="NCBI Taxonomy" id="37862"/>
    <lineage>
        <taxon>Eukaryota</taxon>
        <taxon>Metazoa</taxon>
        <taxon>Ecdysozoa</taxon>
        <taxon>Nematoda</taxon>
        <taxon>Chromadorea</taxon>
        <taxon>Rhabditida</taxon>
        <taxon>Rhabditina</taxon>
        <taxon>Rhabditomorpha</taxon>
        <taxon>Strongyloidea</taxon>
        <taxon>Heterorhabditidae</taxon>
        <taxon>Heterorhabditis</taxon>
    </lineage>
</organism>
<proteinExistence type="predicted"/>
<feature type="region of interest" description="Disordered" evidence="1">
    <location>
        <begin position="105"/>
        <end position="146"/>
    </location>
</feature>
<reference evidence="3" key="1">
    <citation type="submission" date="2016-11" db="UniProtKB">
        <authorList>
            <consortium name="WormBaseParasite"/>
        </authorList>
    </citation>
    <scope>IDENTIFICATION</scope>
</reference>
<feature type="compositionally biased region" description="Basic and acidic residues" evidence="1">
    <location>
        <begin position="123"/>
        <end position="132"/>
    </location>
</feature>
<evidence type="ECO:0000313" key="2">
    <source>
        <dbReference type="Proteomes" id="UP000095283"/>
    </source>
</evidence>
<name>A0A1I7XBB3_HETBA</name>
<dbReference type="AlphaFoldDB" id="A0A1I7XBB3"/>
<sequence>MLKGSDLHSRMFNNETFKSSVASSSSSSHFTVENVVHIPNKPRLSIDASARASNTIRLSPGFLETVASCSKDDDVSRRIHEATRRYSQFGAEFFERFREELGGGRPGTYERLKSKSSHRRRITKMDSHDDSGRATTSSEASSICDDDSTAFSPYRSRLSAFPSSQSLFDQNDFPSMSARLEQIKNDIFISSESEYTIKSDRGNCRISIVLSSIRLPNTNNFFGSSNARSQHEEYSSIPIPARCPVSSERGTRGLYTFCERSEHGESYQSASQTSKNGRCIINSFLFKFLMTYVTVVFQTPHI</sequence>
<evidence type="ECO:0000256" key="1">
    <source>
        <dbReference type="SAM" id="MobiDB-lite"/>
    </source>
</evidence>
<dbReference type="Proteomes" id="UP000095283">
    <property type="component" value="Unplaced"/>
</dbReference>
<evidence type="ECO:0000313" key="3">
    <source>
        <dbReference type="WBParaSite" id="Hba_14807"/>
    </source>
</evidence>
<accession>A0A1I7XBB3</accession>
<dbReference type="WBParaSite" id="Hba_14807">
    <property type="protein sequence ID" value="Hba_14807"/>
    <property type="gene ID" value="Hba_14807"/>
</dbReference>